<dbReference type="Pfam" id="PF00187">
    <property type="entry name" value="Chitin_bind_1"/>
    <property type="match status" value="1"/>
</dbReference>
<feature type="compositionally biased region" description="Basic and acidic residues" evidence="4">
    <location>
        <begin position="203"/>
        <end position="215"/>
    </location>
</feature>
<evidence type="ECO:0000256" key="1">
    <source>
        <dbReference type="ARBA" id="ARBA00022669"/>
    </source>
</evidence>
<feature type="domain" description="Chitin-binding type-1" evidence="7">
    <location>
        <begin position="29"/>
        <end position="77"/>
    </location>
</feature>
<sequence length="262" mass="27171">MKRTMRRFLVTAIFIAIADSASAQDISTNGDCGSRSSINATCLGSTFGDCCSTNGYCGSTDVYCGAGCQVAFGTCSDNASSISPDGRCGQENNAQICLGSTFGSCCSEQGWCGNNSTYCGTGCQSDFGECNAVGSTTSSPAASATSDAVTATSSTAVATSGSKTTDSVGFKVGMVFVGLAAAAIILGLIFFIVRQRRRSTIQKSDETVLEKDVGGDLRQLPQLPVSGEPQELNSSQVQEMSTDYNKAQDEKKLLSKGMHELP</sequence>
<feature type="disulfide bond" evidence="3">
    <location>
        <begin position="50"/>
        <end position="64"/>
    </location>
</feature>
<keyword evidence="6" id="KW-0732">Signal</keyword>
<dbReference type="PANTHER" id="PTHR47849:SF8">
    <property type="entry name" value="LECTIN"/>
    <property type="match status" value="1"/>
</dbReference>
<dbReference type="GeneID" id="25286603"/>
<feature type="compositionally biased region" description="Polar residues" evidence="4">
    <location>
        <begin position="231"/>
        <end position="245"/>
    </location>
</feature>
<comment type="caution">
    <text evidence="8">The sequence shown here is derived from an EMBL/GenBank/DDBJ whole genome shotgun (WGS) entry which is preliminary data.</text>
</comment>
<keyword evidence="5" id="KW-1133">Transmembrane helix</keyword>
<keyword evidence="5" id="KW-0812">Transmembrane</keyword>
<dbReference type="PANTHER" id="PTHR47849">
    <property type="entry name" value="CHITIN-BINDING LECTIN 1"/>
    <property type="match status" value="1"/>
</dbReference>
<evidence type="ECO:0000256" key="6">
    <source>
        <dbReference type="SAM" id="SignalP"/>
    </source>
</evidence>
<evidence type="ECO:0000256" key="4">
    <source>
        <dbReference type="SAM" id="MobiDB-lite"/>
    </source>
</evidence>
<gene>
    <name evidence="8" type="ORF">A1O9_11706</name>
</gene>
<keyword evidence="5" id="KW-0472">Membrane</keyword>
<dbReference type="InterPro" id="IPR036861">
    <property type="entry name" value="Endochitinase-like_sf"/>
</dbReference>
<feature type="chain" id="PRO_5001683312" description="Chitin-binding type-1 domain-containing protein" evidence="6">
    <location>
        <begin position="24"/>
        <end position="262"/>
    </location>
</feature>
<feature type="region of interest" description="Disordered" evidence="4">
    <location>
        <begin position="203"/>
        <end position="262"/>
    </location>
</feature>
<feature type="compositionally biased region" description="Basic and acidic residues" evidence="4">
    <location>
        <begin position="246"/>
        <end position="262"/>
    </location>
</feature>
<dbReference type="RefSeq" id="XP_013254670.1">
    <property type="nucleotide sequence ID" value="XM_013399216.1"/>
</dbReference>
<comment type="caution">
    <text evidence="3">Lacks conserved residue(s) required for the propagation of feature annotation.</text>
</comment>
<reference evidence="8 9" key="1">
    <citation type="submission" date="2013-03" db="EMBL/GenBank/DDBJ databases">
        <title>The Genome Sequence of Exophiala aquamarina CBS 119918.</title>
        <authorList>
            <consortium name="The Broad Institute Genomics Platform"/>
            <person name="Cuomo C."/>
            <person name="de Hoog S."/>
            <person name="Gorbushina A."/>
            <person name="Walker B."/>
            <person name="Young S.K."/>
            <person name="Zeng Q."/>
            <person name="Gargeya S."/>
            <person name="Fitzgerald M."/>
            <person name="Haas B."/>
            <person name="Abouelleil A."/>
            <person name="Allen A.W."/>
            <person name="Alvarado L."/>
            <person name="Arachchi H.M."/>
            <person name="Berlin A.M."/>
            <person name="Chapman S.B."/>
            <person name="Gainer-Dewar J."/>
            <person name="Goldberg J."/>
            <person name="Griggs A."/>
            <person name="Gujja S."/>
            <person name="Hansen M."/>
            <person name="Howarth C."/>
            <person name="Imamovic A."/>
            <person name="Ireland A."/>
            <person name="Larimer J."/>
            <person name="McCowan C."/>
            <person name="Murphy C."/>
            <person name="Pearson M."/>
            <person name="Poon T.W."/>
            <person name="Priest M."/>
            <person name="Roberts A."/>
            <person name="Saif S."/>
            <person name="Shea T."/>
            <person name="Sisk P."/>
            <person name="Sykes S."/>
            <person name="Wortman J."/>
            <person name="Nusbaum C."/>
            <person name="Birren B."/>
        </authorList>
    </citation>
    <scope>NUCLEOTIDE SEQUENCE [LARGE SCALE GENOMIC DNA]</scope>
    <source>
        <strain evidence="8 9">CBS 119918</strain>
    </source>
</reference>
<dbReference type="STRING" id="1182545.A0A072P910"/>
<keyword evidence="1 3" id="KW-0147">Chitin-binding</keyword>
<dbReference type="GO" id="GO:0008061">
    <property type="term" value="F:chitin binding"/>
    <property type="evidence" value="ECO:0007669"/>
    <property type="project" value="UniProtKB-UniRule"/>
</dbReference>
<feature type="signal peptide" evidence="6">
    <location>
        <begin position="1"/>
        <end position="23"/>
    </location>
</feature>
<dbReference type="Proteomes" id="UP000027920">
    <property type="component" value="Unassembled WGS sequence"/>
</dbReference>
<name>A0A072P910_9EURO</name>
<dbReference type="CDD" id="cd11618">
    <property type="entry name" value="ChtBD1_1"/>
    <property type="match status" value="2"/>
</dbReference>
<dbReference type="SUPFAM" id="SSF57016">
    <property type="entry name" value="Plant lectins/antimicrobial peptides"/>
    <property type="match status" value="2"/>
</dbReference>
<evidence type="ECO:0000259" key="7">
    <source>
        <dbReference type="PROSITE" id="PS50941"/>
    </source>
</evidence>
<proteinExistence type="predicted"/>
<feature type="disulfide bond" evidence="3">
    <location>
        <begin position="105"/>
        <end position="119"/>
    </location>
</feature>
<evidence type="ECO:0000256" key="5">
    <source>
        <dbReference type="SAM" id="Phobius"/>
    </source>
</evidence>
<dbReference type="Gene3D" id="3.30.60.10">
    <property type="entry name" value="Endochitinase-like"/>
    <property type="match status" value="2"/>
</dbReference>
<evidence type="ECO:0000256" key="2">
    <source>
        <dbReference type="ARBA" id="ARBA00023157"/>
    </source>
</evidence>
<dbReference type="HOGENOM" id="CLU_1045962_0_0_1"/>
<accession>A0A072P910</accession>
<dbReference type="EMBL" id="AMGV01000019">
    <property type="protein sequence ID" value="KEF52080.1"/>
    <property type="molecule type" value="Genomic_DNA"/>
</dbReference>
<dbReference type="OrthoDB" id="5985073at2759"/>
<evidence type="ECO:0000313" key="9">
    <source>
        <dbReference type="Proteomes" id="UP000027920"/>
    </source>
</evidence>
<dbReference type="SMART" id="SM00270">
    <property type="entry name" value="ChtBD1"/>
    <property type="match status" value="2"/>
</dbReference>
<feature type="transmembrane region" description="Helical" evidence="5">
    <location>
        <begin position="172"/>
        <end position="193"/>
    </location>
</feature>
<dbReference type="VEuPathDB" id="FungiDB:A1O9_11706"/>
<dbReference type="AlphaFoldDB" id="A0A072P910"/>
<organism evidence="8 9">
    <name type="scientific">Exophiala aquamarina CBS 119918</name>
    <dbReference type="NCBI Taxonomy" id="1182545"/>
    <lineage>
        <taxon>Eukaryota</taxon>
        <taxon>Fungi</taxon>
        <taxon>Dikarya</taxon>
        <taxon>Ascomycota</taxon>
        <taxon>Pezizomycotina</taxon>
        <taxon>Eurotiomycetes</taxon>
        <taxon>Chaetothyriomycetidae</taxon>
        <taxon>Chaetothyriales</taxon>
        <taxon>Herpotrichiellaceae</taxon>
        <taxon>Exophiala</taxon>
    </lineage>
</organism>
<dbReference type="InterPro" id="IPR001002">
    <property type="entry name" value="Chitin-bd_1"/>
</dbReference>
<dbReference type="PROSITE" id="PS50941">
    <property type="entry name" value="CHIT_BIND_I_2"/>
    <property type="match status" value="2"/>
</dbReference>
<evidence type="ECO:0000313" key="8">
    <source>
        <dbReference type="EMBL" id="KEF52080.1"/>
    </source>
</evidence>
<keyword evidence="9" id="KW-1185">Reference proteome</keyword>
<protein>
    <recommendedName>
        <fullName evidence="7">Chitin-binding type-1 domain-containing protein</fullName>
    </recommendedName>
</protein>
<keyword evidence="2 3" id="KW-1015">Disulfide bond</keyword>
<feature type="domain" description="Chitin-binding type-1" evidence="7">
    <location>
        <begin position="85"/>
        <end position="132"/>
    </location>
</feature>
<evidence type="ECO:0000256" key="3">
    <source>
        <dbReference type="PROSITE-ProRule" id="PRU00261"/>
    </source>
</evidence>